<dbReference type="AlphaFoldDB" id="A0A369L8U6"/>
<reference evidence="2 3" key="1">
    <citation type="journal article" date="2018" name="Elife">
        <title>Discovery and characterization of a prevalent human gut bacterial enzyme sufficient for the inactivation of a family of plant toxins.</title>
        <authorList>
            <person name="Koppel N."/>
            <person name="Bisanz J.E."/>
            <person name="Pandelia M.E."/>
            <person name="Turnbaugh P.J."/>
            <person name="Balskus E.P."/>
        </authorList>
    </citation>
    <scope>NUCLEOTIDE SEQUENCE [LARGE SCALE GENOMIC DNA]</scope>
    <source>
        <strain evidence="2 3">OB21 GAM31</strain>
    </source>
</reference>
<gene>
    <name evidence="2" type="primary">yqeC</name>
    <name evidence="2" type="ORF">C1881_09130</name>
</gene>
<dbReference type="NCBIfam" id="TIGR03172">
    <property type="entry name" value="selenium cofactor biosynthesis protein YqeC"/>
    <property type="match status" value="1"/>
</dbReference>
<evidence type="ECO:0000313" key="2">
    <source>
        <dbReference type="EMBL" id="RDB55594.1"/>
    </source>
</evidence>
<organism evidence="2 3">
    <name type="scientific">Slackia isoflavoniconvertens</name>
    <dbReference type="NCBI Taxonomy" id="572010"/>
    <lineage>
        <taxon>Bacteria</taxon>
        <taxon>Bacillati</taxon>
        <taxon>Actinomycetota</taxon>
        <taxon>Coriobacteriia</taxon>
        <taxon>Eggerthellales</taxon>
        <taxon>Eggerthellaceae</taxon>
        <taxon>Slackia</taxon>
    </lineage>
</organism>
<evidence type="ECO:0000256" key="1">
    <source>
        <dbReference type="SAM" id="MobiDB-lite"/>
    </source>
</evidence>
<protein>
    <submittedName>
        <fullName evidence="2">Putative selenium-dependent hydroxylase accessory protein YqeC</fullName>
    </submittedName>
</protein>
<dbReference type="InterPro" id="IPR017587">
    <property type="entry name" value="YqeC"/>
</dbReference>
<evidence type="ECO:0000313" key="3">
    <source>
        <dbReference type="Proteomes" id="UP000253975"/>
    </source>
</evidence>
<name>A0A369L8U6_9ACTN</name>
<dbReference type="Pfam" id="PF19842">
    <property type="entry name" value="YqeC"/>
    <property type="match status" value="1"/>
</dbReference>
<dbReference type="RefSeq" id="WP_281269590.1">
    <property type="nucleotide sequence ID" value="NZ_PPTO01000018.1"/>
</dbReference>
<accession>A0A369L8U6</accession>
<proteinExistence type="predicted"/>
<comment type="caution">
    <text evidence="2">The sequence shown here is derived from an EMBL/GenBank/DDBJ whole genome shotgun (WGS) entry which is preliminary data.</text>
</comment>
<feature type="region of interest" description="Disordered" evidence="1">
    <location>
        <begin position="64"/>
        <end position="110"/>
    </location>
</feature>
<sequence length="306" mass="32488">MASRAAHSARAYRARETRGVGILSEFLHIPRKTTAIIGSGGKSTLLRALAEELATEGAAGARFAAAETATDKPQVGTSPNEDCPTEEAAGDRPSVGGGEPSTRRPAAKETAIAEAARRAHVIVATSTKMFVPDWCPVLLNPTMHEVRLALSTHPIVCVGRIHGPTGKLDAPRMAFSELEAAADYLLVEADGAKMLPLKAHAEHEPMIPECAKRTVCVVGIDGVGSPISQACHRAERFAQLADASTADTVTPGMVARVLEAEGLHDMVLINKVESDNDRRVAEHIAALCTTPVVAGSLWRKEFRCLR</sequence>
<dbReference type="EMBL" id="PPTO01000018">
    <property type="protein sequence ID" value="RDB55594.1"/>
    <property type="molecule type" value="Genomic_DNA"/>
</dbReference>
<dbReference type="Proteomes" id="UP000253975">
    <property type="component" value="Unassembled WGS sequence"/>
</dbReference>